<dbReference type="InterPro" id="IPR017871">
    <property type="entry name" value="ABC_transporter-like_CS"/>
</dbReference>
<dbReference type="PROSITE" id="PS00211">
    <property type="entry name" value="ABC_TRANSPORTER_1"/>
    <property type="match status" value="1"/>
</dbReference>
<accession>A0ABS6FUS8</accession>
<dbReference type="Pfam" id="PF00005">
    <property type="entry name" value="ABC_tran"/>
    <property type="match status" value="1"/>
</dbReference>
<name>A0ABS6FUS8_9BACL</name>
<proteinExistence type="predicted"/>
<dbReference type="GO" id="GO:0005524">
    <property type="term" value="F:ATP binding"/>
    <property type="evidence" value="ECO:0007669"/>
    <property type="project" value="UniProtKB-KW"/>
</dbReference>
<dbReference type="InterPro" id="IPR003439">
    <property type="entry name" value="ABC_transporter-like_ATP-bd"/>
</dbReference>
<keyword evidence="2" id="KW-0067">ATP-binding</keyword>
<dbReference type="RefSeq" id="WP_216479680.1">
    <property type="nucleotide sequence ID" value="NZ_JAHLQJ010000012.1"/>
</dbReference>
<protein>
    <submittedName>
        <fullName evidence="2">ABC transporter ATP-binding protein</fullName>
    </submittedName>
</protein>
<evidence type="ECO:0000259" key="1">
    <source>
        <dbReference type="PROSITE" id="PS50893"/>
    </source>
</evidence>
<dbReference type="EMBL" id="JAHLQJ010000012">
    <property type="protein sequence ID" value="MBU5673138.1"/>
    <property type="molecule type" value="Genomic_DNA"/>
</dbReference>
<dbReference type="PANTHER" id="PTHR42794:SF2">
    <property type="entry name" value="ABC TRANSPORTER ATP-BINDING PROTEIN"/>
    <property type="match status" value="1"/>
</dbReference>
<dbReference type="Proteomes" id="UP000743001">
    <property type="component" value="Unassembled WGS sequence"/>
</dbReference>
<dbReference type="InterPro" id="IPR003593">
    <property type="entry name" value="AAA+_ATPase"/>
</dbReference>
<dbReference type="PROSITE" id="PS50893">
    <property type="entry name" value="ABC_TRANSPORTER_2"/>
    <property type="match status" value="1"/>
</dbReference>
<keyword evidence="3" id="KW-1185">Reference proteome</keyword>
<dbReference type="CDD" id="cd03214">
    <property type="entry name" value="ABC_Iron-Siderophores_B12_Hemin"/>
    <property type="match status" value="1"/>
</dbReference>
<reference evidence="2 3" key="1">
    <citation type="submission" date="2021-06" db="EMBL/GenBank/DDBJ databases">
        <authorList>
            <person name="Sun Q."/>
            <person name="Li D."/>
        </authorList>
    </citation>
    <scope>NUCLEOTIDE SEQUENCE [LARGE SCALE GENOMIC DNA]</scope>
    <source>
        <strain evidence="2 3">MSJ-6</strain>
    </source>
</reference>
<organism evidence="2 3">
    <name type="scientific">Paenibacillus brevis</name>
    <dbReference type="NCBI Taxonomy" id="2841508"/>
    <lineage>
        <taxon>Bacteria</taxon>
        <taxon>Bacillati</taxon>
        <taxon>Bacillota</taxon>
        <taxon>Bacilli</taxon>
        <taxon>Bacillales</taxon>
        <taxon>Paenibacillaceae</taxon>
        <taxon>Paenibacillus</taxon>
    </lineage>
</organism>
<feature type="domain" description="ABC transporter" evidence="1">
    <location>
        <begin position="3"/>
        <end position="235"/>
    </location>
</feature>
<evidence type="ECO:0000313" key="3">
    <source>
        <dbReference type="Proteomes" id="UP000743001"/>
    </source>
</evidence>
<comment type="caution">
    <text evidence="2">The sequence shown here is derived from an EMBL/GenBank/DDBJ whole genome shotgun (WGS) entry which is preliminary data.</text>
</comment>
<sequence>MNVKVEELSFSIHEKKLIEAISLELRDGEFVGLIGPNGSGKSTLLKNMYRVLKPEQGEIFLNGQDLFRLTQKETARQIAVVSQESNPAFDFTVMDIVMMGRAPHKRMLETDSARDYEIASLALRRVGMGHAAASSFSTLSGGEKQRVLIARALAQEAEFLILDEPTNHLDIRYQLQMMELVKTLKLTSFAALHDLNIAACYCDRIYMLEKGRIIASGSPDEVLRPKLLERVYGVKTQIFRHPTTGKPSIVYLPETVASV</sequence>
<evidence type="ECO:0000313" key="2">
    <source>
        <dbReference type="EMBL" id="MBU5673138.1"/>
    </source>
</evidence>
<dbReference type="PANTHER" id="PTHR42794">
    <property type="entry name" value="HEMIN IMPORT ATP-BINDING PROTEIN HMUV"/>
    <property type="match status" value="1"/>
</dbReference>
<keyword evidence="2" id="KW-0547">Nucleotide-binding</keyword>
<dbReference type="SMART" id="SM00382">
    <property type="entry name" value="AAA"/>
    <property type="match status" value="1"/>
</dbReference>
<gene>
    <name evidence="2" type="ORF">KQJ23_14970</name>
</gene>